<evidence type="ECO:0000256" key="6">
    <source>
        <dbReference type="ARBA" id="ARBA00022695"/>
    </source>
</evidence>
<dbReference type="Proteomes" id="UP000031056">
    <property type="component" value="Unassembled WGS sequence"/>
</dbReference>
<dbReference type="VEuPathDB" id="MicrosporidiaDB:M896_040440"/>
<dbReference type="FunCoup" id="A0A0B2UFK3">
    <property type="interactions" value="217"/>
</dbReference>
<dbReference type="PRINTS" id="PR00106">
    <property type="entry name" value="DNAPOLB"/>
</dbReference>
<dbReference type="EMBL" id="JOKQ01000004">
    <property type="protein sequence ID" value="KHN69851.1"/>
    <property type="molecule type" value="Genomic_DNA"/>
</dbReference>
<dbReference type="InterPro" id="IPR043502">
    <property type="entry name" value="DNA/RNA_pol_sf"/>
</dbReference>
<evidence type="ECO:0000259" key="23">
    <source>
        <dbReference type="Pfam" id="PF14260"/>
    </source>
</evidence>
<dbReference type="Pfam" id="PF14260">
    <property type="entry name" value="zf-C4pol"/>
    <property type="match status" value="1"/>
</dbReference>
<feature type="domain" description="DNA-directed DNA polymerase family B multifunctional" evidence="21">
    <location>
        <begin position="422"/>
        <end position="849"/>
    </location>
</feature>
<dbReference type="NCBIfam" id="TIGR00592">
    <property type="entry name" value="pol2"/>
    <property type="match status" value="1"/>
</dbReference>
<dbReference type="GeneID" id="26261483"/>
<comment type="similarity">
    <text evidence="3 20">Belongs to the DNA polymerase type-B family.</text>
</comment>
<dbReference type="GO" id="GO:0006297">
    <property type="term" value="P:nucleotide-excision repair, DNA gap filling"/>
    <property type="evidence" value="ECO:0007669"/>
    <property type="project" value="TreeGrafter"/>
</dbReference>
<organism evidence="24 25">
    <name type="scientific">Ordospora colligata OC4</name>
    <dbReference type="NCBI Taxonomy" id="1354746"/>
    <lineage>
        <taxon>Eukaryota</taxon>
        <taxon>Fungi</taxon>
        <taxon>Fungi incertae sedis</taxon>
        <taxon>Microsporidia</taxon>
        <taxon>Ordosporidae</taxon>
        <taxon>Ordospora</taxon>
    </lineage>
</organism>
<dbReference type="Gene3D" id="3.30.342.10">
    <property type="entry name" value="DNA Polymerase, chain B, domain 1"/>
    <property type="match status" value="1"/>
</dbReference>
<keyword evidence="12 20" id="KW-0862">Zinc</keyword>
<keyword evidence="17 20" id="KW-0238">DNA-binding</keyword>
<dbReference type="GO" id="GO:0003677">
    <property type="term" value="F:DNA binding"/>
    <property type="evidence" value="ECO:0007669"/>
    <property type="project" value="UniProtKB-KW"/>
</dbReference>
<comment type="cofactor">
    <cofactor evidence="1 20">
        <name>[4Fe-4S] cluster</name>
        <dbReference type="ChEBI" id="CHEBI:49883"/>
    </cofactor>
</comment>
<dbReference type="GO" id="GO:0000166">
    <property type="term" value="F:nucleotide binding"/>
    <property type="evidence" value="ECO:0007669"/>
    <property type="project" value="InterPro"/>
</dbReference>
<dbReference type="InterPro" id="IPR042087">
    <property type="entry name" value="DNA_pol_B_thumb"/>
</dbReference>
<dbReference type="InterPro" id="IPR006134">
    <property type="entry name" value="DNA-dir_DNA_pol_B_multi_dom"/>
</dbReference>
<comment type="catalytic activity">
    <reaction evidence="19 20">
        <text>DNA(n) + a 2'-deoxyribonucleoside 5'-triphosphate = DNA(n+1) + diphosphate</text>
        <dbReference type="Rhea" id="RHEA:22508"/>
        <dbReference type="Rhea" id="RHEA-COMP:17339"/>
        <dbReference type="Rhea" id="RHEA-COMP:17340"/>
        <dbReference type="ChEBI" id="CHEBI:33019"/>
        <dbReference type="ChEBI" id="CHEBI:61560"/>
        <dbReference type="ChEBI" id="CHEBI:173112"/>
        <dbReference type="EC" id="2.7.7.7"/>
    </reaction>
</comment>
<keyword evidence="6 20" id="KW-0548">Nucleotidyltransferase</keyword>
<dbReference type="InterPro" id="IPR036397">
    <property type="entry name" value="RNaseH_sf"/>
</dbReference>
<evidence type="ECO:0000259" key="21">
    <source>
        <dbReference type="Pfam" id="PF00136"/>
    </source>
</evidence>
<dbReference type="GO" id="GO:0006287">
    <property type="term" value="P:base-excision repair, gap-filling"/>
    <property type="evidence" value="ECO:0007669"/>
    <property type="project" value="TreeGrafter"/>
</dbReference>
<evidence type="ECO:0000256" key="5">
    <source>
        <dbReference type="ARBA" id="ARBA00022679"/>
    </source>
</evidence>
<feature type="domain" description="DNA-directed DNA polymerase family B exonuclease" evidence="22">
    <location>
        <begin position="132"/>
        <end position="358"/>
    </location>
</feature>
<dbReference type="AlphaFoldDB" id="A0A0B2UFK3"/>
<evidence type="ECO:0000256" key="19">
    <source>
        <dbReference type="ARBA" id="ARBA00049244"/>
    </source>
</evidence>
<dbReference type="SUPFAM" id="SSF53098">
    <property type="entry name" value="Ribonuclease H-like"/>
    <property type="match status" value="1"/>
</dbReference>
<evidence type="ECO:0000256" key="14">
    <source>
        <dbReference type="ARBA" id="ARBA00022932"/>
    </source>
</evidence>
<dbReference type="EC" id="2.7.7.7" evidence="20"/>
<proteinExistence type="inferred from homology"/>
<name>A0A0B2UFK3_9MICR</name>
<dbReference type="Gene3D" id="3.90.1600.10">
    <property type="entry name" value="Palm domain of DNA polymerase"/>
    <property type="match status" value="1"/>
</dbReference>
<keyword evidence="8" id="KW-0540">Nuclease</keyword>
<dbReference type="GO" id="GO:0003887">
    <property type="term" value="F:DNA-directed DNA polymerase activity"/>
    <property type="evidence" value="ECO:0007669"/>
    <property type="project" value="UniProtKB-KW"/>
</dbReference>
<dbReference type="OrthoDB" id="2414538at2759"/>
<evidence type="ECO:0000256" key="7">
    <source>
        <dbReference type="ARBA" id="ARBA00022705"/>
    </source>
</evidence>
<protein>
    <recommendedName>
        <fullName evidence="20">DNA polymerase</fullName>
        <ecNumber evidence="20">2.7.7.7</ecNumber>
    </recommendedName>
</protein>
<sequence>MTENLIVFQTHVEFYMDDTGLSYAHPVFIVFGSTATGEPAQVLIRNFYPYIYIESANGKEYKENDIMNSIKKLDIKGMILEVEAVFKQSILGYSDTKSRFYKLTFNTPHIFTSVKTVLEQGIIVNKERVVFRMYESNIPFVMRFMCDLGMVGMSYIKIRQYEVVDAKPLTVAASYESIECLAPEGSYVKLPPLKILSIDIECVGSNGFPSSKVDPIIQIGNTVSLYGSKDQMTQDIFCLKETTGIPGANVHWYDTEKELLEGWKKYFMEADPDIITGYNIKGFDIPYILDRGEAVGIEGFSFIGRLGKKAKIRDTTMSGNMFGSIMTTEVDIGGRLVIDMMLVIRRDFKLRSYSLNSVSIHFLKEQKEDVPYSSIGVLQAGDKDSRRRIASYCLRDTLLTLRLFNKLSVLVNYTELSRVTGVPIEYFFSRGISIKMFSLIYRMASKEGYVVPVIESFEQNRGFEGGFVMDPIRGFYDKPVSVMDFSSLYPSIMISKNLCYTTLLTKEQYGKVGGVETPTGDYFCNTETKKGLLPRILADLLASRRTIRKAMEEEKDEEIKVCLNGRQLAMKLCANSIYGFTGASTGKLPCFEISQSVTGLGREMITYVKKLIEQTFCKASGYSHDSVVIYGDTDSVMISFNEPDMKKVFEMSKEISEMVSSKFVKPVCLEFEKVYCPYLLINKKRYAGLMYSSPDSPSKIDTRGIETVRRDNCELVRDVVESVLEKILYLRDVEAAKVLVKNVIRDLHQGRVDLSLLVISKSLTKTGDKYETKQAHVELAKKLKERDESTAPVLGDRVPYVIVRKGKKMAAYEKSEDPVYVLENDLPIDTEYYIDQQLSKPLSRIFEPIMDNVSELFKGDHTLAISSVSVHGPMNAFVKAATTCVGCKSTGKVLCEGCVDDFHVHLQRMQNEVEEKKERLNSCWVECQRCQGSIHGQVLCVNRDCPIFYMRTKVKKELIPLSERLENLRMFNW</sequence>
<dbReference type="InterPro" id="IPR023211">
    <property type="entry name" value="DNA_pol_palm_dom_sf"/>
</dbReference>
<evidence type="ECO:0000256" key="17">
    <source>
        <dbReference type="ARBA" id="ARBA00023125"/>
    </source>
</evidence>
<evidence type="ECO:0000256" key="12">
    <source>
        <dbReference type="ARBA" id="ARBA00022833"/>
    </source>
</evidence>
<keyword evidence="5 20" id="KW-0808">Transferase</keyword>
<dbReference type="FunFam" id="3.30.420.10:FF:000004">
    <property type="entry name" value="DNA polymerase"/>
    <property type="match status" value="1"/>
</dbReference>
<dbReference type="InterPro" id="IPR025687">
    <property type="entry name" value="Znf-C4pol"/>
</dbReference>
<dbReference type="InParanoid" id="A0A0B2UFK3"/>
<dbReference type="Gene3D" id="1.10.132.60">
    <property type="entry name" value="DNA polymerase family B, C-terminal domain"/>
    <property type="match status" value="1"/>
</dbReference>
<dbReference type="PANTHER" id="PTHR10322">
    <property type="entry name" value="DNA POLYMERASE CATALYTIC SUBUNIT"/>
    <property type="match status" value="1"/>
</dbReference>
<dbReference type="PROSITE" id="PS00116">
    <property type="entry name" value="DNA_POLYMERASE_B"/>
    <property type="match status" value="1"/>
</dbReference>
<evidence type="ECO:0000259" key="22">
    <source>
        <dbReference type="Pfam" id="PF03104"/>
    </source>
</evidence>
<keyword evidence="16 20" id="KW-0411">Iron-sulfur</keyword>
<keyword evidence="11" id="KW-0378">Hydrolase</keyword>
<evidence type="ECO:0000256" key="9">
    <source>
        <dbReference type="ARBA" id="ARBA00022723"/>
    </source>
</evidence>
<dbReference type="GO" id="GO:0043625">
    <property type="term" value="C:delta DNA polymerase complex"/>
    <property type="evidence" value="ECO:0007669"/>
    <property type="project" value="TreeGrafter"/>
</dbReference>
<dbReference type="PANTHER" id="PTHR10322:SF23">
    <property type="entry name" value="DNA POLYMERASE DELTA CATALYTIC SUBUNIT"/>
    <property type="match status" value="1"/>
</dbReference>
<dbReference type="InterPro" id="IPR006172">
    <property type="entry name" value="DNA-dir_DNA_pol_B"/>
</dbReference>
<dbReference type="GO" id="GO:0051539">
    <property type="term" value="F:4 iron, 4 sulfur cluster binding"/>
    <property type="evidence" value="ECO:0007669"/>
    <property type="project" value="UniProtKB-KW"/>
</dbReference>
<keyword evidence="10 20" id="KW-0863">Zinc-finger</keyword>
<evidence type="ECO:0000256" key="1">
    <source>
        <dbReference type="ARBA" id="ARBA00001966"/>
    </source>
</evidence>
<feature type="domain" description="C4-type zinc-finger of DNA polymerase delta" evidence="23">
    <location>
        <begin position="884"/>
        <end position="951"/>
    </location>
</feature>
<dbReference type="Pfam" id="PF03104">
    <property type="entry name" value="DNA_pol_B_exo1"/>
    <property type="match status" value="1"/>
</dbReference>
<dbReference type="GO" id="GO:0008296">
    <property type="term" value="F:3'-5'-DNA exonuclease activity"/>
    <property type="evidence" value="ECO:0007669"/>
    <property type="project" value="TreeGrafter"/>
</dbReference>
<dbReference type="InterPro" id="IPR017964">
    <property type="entry name" value="DNA-dir_DNA_pol_B_CS"/>
</dbReference>
<evidence type="ECO:0000256" key="2">
    <source>
        <dbReference type="ARBA" id="ARBA00004123"/>
    </source>
</evidence>
<evidence type="ECO:0000256" key="3">
    <source>
        <dbReference type="ARBA" id="ARBA00005755"/>
    </source>
</evidence>
<evidence type="ECO:0000256" key="18">
    <source>
        <dbReference type="ARBA" id="ARBA00023242"/>
    </source>
</evidence>
<evidence type="ECO:0000256" key="11">
    <source>
        <dbReference type="ARBA" id="ARBA00022801"/>
    </source>
</evidence>
<evidence type="ECO:0000256" key="13">
    <source>
        <dbReference type="ARBA" id="ARBA00022839"/>
    </source>
</evidence>
<dbReference type="InterPro" id="IPR050240">
    <property type="entry name" value="DNA_pol_type-B"/>
</dbReference>
<keyword evidence="14 20" id="KW-0239">DNA-directed DNA polymerase</keyword>
<dbReference type="SUPFAM" id="SSF56672">
    <property type="entry name" value="DNA/RNA polymerases"/>
    <property type="match status" value="1"/>
</dbReference>
<dbReference type="Gene3D" id="1.10.287.690">
    <property type="entry name" value="Helix hairpin bin"/>
    <property type="match status" value="1"/>
</dbReference>
<evidence type="ECO:0000256" key="16">
    <source>
        <dbReference type="ARBA" id="ARBA00023014"/>
    </source>
</evidence>
<evidence type="ECO:0000313" key="25">
    <source>
        <dbReference type="Proteomes" id="UP000031056"/>
    </source>
</evidence>
<dbReference type="SMART" id="SM00486">
    <property type="entry name" value="POLBc"/>
    <property type="match status" value="1"/>
</dbReference>
<dbReference type="GO" id="GO:0008270">
    <property type="term" value="F:zinc ion binding"/>
    <property type="evidence" value="ECO:0007669"/>
    <property type="project" value="UniProtKB-KW"/>
</dbReference>
<evidence type="ECO:0000256" key="20">
    <source>
        <dbReference type="RuleBase" id="RU000442"/>
    </source>
</evidence>
<dbReference type="RefSeq" id="XP_014563893.1">
    <property type="nucleotide sequence ID" value="XM_014708407.1"/>
</dbReference>
<evidence type="ECO:0000256" key="10">
    <source>
        <dbReference type="ARBA" id="ARBA00022771"/>
    </source>
</evidence>
<dbReference type="InterPro" id="IPR006133">
    <property type="entry name" value="DNA-dir_DNA_pol_B_exonuc"/>
</dbReference>
<dbReference type="STRING" id="1354746.A0A0B2UFK3"/>
<keyword evidence="4 20" id="KW-0004">4Fe-4S</keyword>
<keyword evidence="13" id="KW-0269">Exonuclease</keyword>
<evidence type="ECO:0000256" key="15">
    <source>
        <dbReference type="ARBA" id="ARBA00023004"/>
    </source>
</evidence>
<reference evidence="24 25" key="1">
    <citation type="journal article" date="2014" name="MBio">
        <title>The Ordospora colligata genome; evolution of extreme reduction in microsporidia and host-to-parasite horizontal gene transfer.</title>
        <authorList>
            <person name="Pombert J.-F."/>
            <person name="Haag K.L."/>
            <person name="Beidas S."/>
            <person name="Ebert D."/>
            <person name="Keeling P.J."/>
        </authorList>
    </citation>
    <scope>NUCLEOTIDE SEQUENCE [LARGE SCALE GENOMIC DNA]</scope>
    <source>
        <strain evidence="24 25">OC4</strain>
    </source>
</reference>
<dbReference type="InterPro" id="IPR012337">
    <property type="entry name" value="RNaseH-like_sf"/>
</dbReference>
<keyword evidence="18 20" id="KW-0539">Nucleus</keyword>
<dbReference type="Pfam" id="PF00136">
    <property type="entry name" value="DNA_pol_B"/>
    <property type="match status" value="1"/>
</dbReference>
<accession>A0A0B2UFK3</accession>
<keyword evidence="25" id="KW-1185">Reference proteome</keyword>
<dbReference type="GO" id="GO:0045004">
    <property type="term" value="P:DNA replication proofreading"/>
    <property type="evidence" value="ECO:0007669"/>
    <property type="project" value="TreeGrafter"/>
</dbReference>
<comment type="caution">
    <text evidence="24">The sequence shown here is derived from an EMBL/GenBank/DDBJ whole genome shotgun (WGS) entry which is preliminary data.</text>
</comment>
<evidence type="ECO:0000313" key="24">
    <source>
        <dbReference type="EMBL" id="KHN69851.1"/>
    </source>
</evidence>
<evidence type="ECO:0000256" key="4">
    <source>
        <dbReference type="ARBA" id="ARBA00022485"/>
    </source>
</evidence>
<keyword evidence="9 20" id="KW-0479">Metal-binding</keyword>
<evidence type="ECO:0000256" key="8">
    <source>
        <dbReference type="ARBA" id="ARBA00022722"/>
    </source>
</evidence>
<keyword evidence="15 20" id="KW-0408">Iron</keyword>
<gene>
    <name evidence="24" type="ORF">M896_040440</name>
</gene>
<dbReference type="Gene3D" id="3.30.420.10">
    <property type="entry name" value="Ribonuclease H-like superfamily/Ribonuclease H"/>
    <property type="match status" value="1"/>
</dbReference>
<keyword evidence="7 20" id="KW-0235">DNA replication</keyword>
<comment type="subcellular location">
    <subcellularLocation>
        <location evidence="2 20">Nucleus</location>
    </subcellularLocation>
</comment>
<dbReference type="HOGENOM" id="CLU_000203_2_1_1"/>